<dbReference type="RefSeq" id="WP_191778059.1">
    <property type="nucleotide sequence ID" value="NZ_JACYFU010000006.1"/>
</dbReference>
<reference evidence="2" key="1">
    <citation type="submission" date="2020-09" db="EMBL/GenBank/DDBJ databases">
        <title>Genome seq and assembly of Devosia sp.</title>
        <authorList>
            <person name="Chhetri G."/>
        </authorList>
    </citation>
    <scope>NUCLEOTIDE SEQUENCE</scope>
    <source>
        <strain evidence="2">PTR5</strain>
    </source>
</reference>
<comment type="caution">
    <text evidence="2">The sequence shown here is derived from an EMBL/GenBank/DDBJ whole genome shotgun (WGS) entry which is preliminary data.</text>
</comment>
<accession>A0A927FYL8</accession>
<name>A0A927FYL8_9HYPH</name>
<dbReference type="Gene3D" id="1.10.10.1320">
    <property type="entry name" value="Anti-sigma factor, zinc-finger domain"/>
    <property type="match status" value="1"/>
</dbReference>
<dbReference type="AlphaFoldDB" id="A0A927FYL8"/>
<feature type="transmembrane region" description="Helical" evidence="1">
    <location>
        <begin position="82"/>
        <end position="102"/>
    </location>
</feature>
<dbReference type="Proteomes" id="UP000654108">
    <property type="component" value="Unassembled WGS sequence"/>
</dbReference>
<keyword evidence="3" id="KW-1185">Reference proteome</keyword>
<dbReference type="EMBL" id="JACYFU010000006">
    <property type="protein sequence ID" value="MBD8067198.1"/>
    <property type="molecule type" value="Genomic_DNA"/>
</dbReference>
<sequence length="266" mass="28479">MSEITRDMLMAYADGQLNTSGRAAVEAHVAAHPEADSELSLMTRQTNAIRALYGPATAQPIPSRLDPHRLALIANRRRWQSFARAAGIVLVLGIGIAVGWILRPLNDTGQAYDRLIADAVSAHTVYVAENRHAVEVASADSEHLSTWLSNRLATHLAMPDLSAQGLTFLGGRLLPAPETAGGRAAQLMYEDNTGARLTLYITPATGVAGPPYEALSSGDENALYWANGTFTCTIVGPQSPTTLKTVAQAVFAQLSPEHPPQDYQEL</sequence>
<evidence type="ECO:0000313" key="3">
    <source>
        <dbReference type="Proteomes" id="UP000654108"/>
    </source>
</evidence>
<keyword evidence="1" id="KW-1133">Transmembrane helix</keyword>
<dbReference type="InterPro" id="IPR041916">
    <property type="entry name" value="Anti_sigma_zinc_sf"/>
</dbReference>
<proteinExistence type="predicted"/>
<evidence type="ECO:0000256" key="1">
    <source>
        <dbReference type="SAM" id="Phobius"/>
    </source>
</evidence>
<keyword evidence="1" id="KW-0472">Membrane</keyword>
<gene>
    <name evidence="2" type="ORF">IC608_17140</name>
</gene>
<evidence type="ECO:0000313" key="2">
    <source>
        <dbReference type="EMBL" id="MBD8067198.1"/>
    </source>
</evidence>
<protein>
    <submittedName>
        <fullName evidence="2">Anti-sigma factor</fullName>
    </submittedName>
</protein>
<keyword evidence="1" id="KW-0812">Transmembrane</keyword>
<organism evidence="2 3">
    <name type="scientific">Devosia oryzisoli</name>
    <dbReference type="NCBI Taxonomy" id="2774138"/>
    <lineage>
        <taxon>Bacteria</taxon>
        <taxon>Pseudomonadati</taxon>
        <taxon>Pseudomonadota</taxon>
        <taxon>Alphaproteobacteria</taxon>
        <taxon>Hyphomicrobiales</taxon>
        <taxon>Devosiaceae</taxon>
        <taxon>Devosia</taxon>
    </lineage>
</organism>